<reference evidence="6" key="1">
    <citation type="submission" date="2021-06" db="EMBL/GenBank/DDBJ databases">
        <authorList>
            <consortium name="Wellcome Sanger Institute Data Sharing"/>
        </authorList>
    </citation>
    <scope>NUCLEOTIDE SEQUENCE [LARGE SCALE GENOMIC DNA]</scope>
</reference>
<evidence type="ECO:0000259" key="5">
    <source>
        <dbReference type="PROSITE" id="PS50240"/>
    </source>
</evidence>
<accession>A0A8C4RKJ2</accession>
<organism evidence="6 7">
    <name type="scientific">Erpetoichthys calabaricus</name>
    <name type="common">Rope fish</name>
    <name type="synonym">Calamoichthys calabaricus</name>
    <dbReference type="NCBI Taxonomy" id="27687"/>
    <lineage>
        <taxon>Eukaryota</taxon>
        <taxon>Metazoa</taxon>
        <taxon>Chordata</taxon>
        <taxon>Craniata</taxon>
        <taxon>Vertebrata</taxon>
        <taxon>Euteleostomi</taxon>
        <taxon>Actinopterygii</taxon>
        <taxon>Polypteriformes</taxon>
        <taxon>Polypteridae</taxon>
        <taxon>Erpetoichthys</taxon>
    </lineage>
</organism>
<dbReference type="PROSITE" id="PS00135">
    <property type="entry name" value="TRYPSIN_SER"/>
    <property type="match status" value="1"/>
</dbReference>
<dbReference type="GO" id="GO:0004252">
    <property type="term" value="F:serine-type endopeptidase activity"/>
    <property type="evidence" value="ECO:0007669"/>
    <property type="project" value="InterPro"/>
</dbReference>
<reference evidence="6" key="3">
    <citation type="submission" date="2025-09" db="UniProtKB">
        <authorList>
            <consortium name="Ensembl"/>
        </authorList>
    </citation>
    <scope>IDENTIFICATION</scope>
</reference>
<dbReference type="InterPro" id="IPR001314">
    <property type="entry name" value="Peptidase_S1A"/>
</dbReference>
<evidence type="ECO:0000256" key="3">
    <source>
        <dbReference type="ARBA" id="ARBA00022825"/>
    </source>
</evidence>
<dbReference type="Gene3D" id="2.40.10.10">
    <property type="entry name" value="Trypsin-like serine proteases"/>
    <property type="match status" value="2"/>
</dbReference>
<proteinExistence type="predicted"/>
<dbReference type="CDD" id="cd00190">
    <property type="entry name" value="Tryp_SPc"/>
    <property type="match status" value="1"/>
</dbReference>
<dbReference type="PRINTS" id="PR00722">
    <property type="entry name" value="CHYMOTRYPSIN"/>
</dbReference>
<dbReference type="GeneTree" id="ENSGT00940000164655"/>
<name>A0A8C4RKJ2_ERPCA</name>
<keyword evidence="1" id="KW-0645">Protease</keyword>
<dbReference type="Ensembl" id="ENSECRT00000003917.1">
    <property type="protein sequence ID" value="ENSECRP00000003854.1"/>
    <property type="gene ID" value="ENSECRG00000002646.1"/>
</dbReference>
<sequence>MTFIIVHFLGCRHNELHFLHCGSDVTTGQFPFQVSLQTNSSHICGGTLVSCSWVLTARHCFSGSTTPQDWVAVVGTLNLNDVTSPNVQKRVLKNIVYYNTSSSNDNDIALVELQSPVVFTEFVQPACLPLDTTMLTVGQTCTILGWGLTSEGGSPSYNLLQAQINLYSNSECQNLLNTPITNSMICAGVPNGGADTCQGDSGGPLLCADNETKKWIVAGITSSGHGCGRPNSPGVYTRTTDFNSWIRSYKLLTLVQIIR</sequence>
<dbReference type="Proteomes" id="UP000694620">
    <property type="component" value="Chromosome 5"/>
</dbReference>
<dbReference type="InterPro" id="IPR033116">
    <property type="entry name" value="TRYPSIN_SER"/>
</dbReference>
<dbReference type="InterPro" id="IPR009003">
    <property type="entry name" value="Peptidase_S1_PA"/>
</dbReference>
<evidence type="ECO:0000256" key="2">
    <source>
        <dbReference type="ARBA" id="ARBA00022801"/>
    </source>
</evidence>
<evidence type="ECO:0000256" key="1">
    <source>
        <dbReference type="ARBA" id="ARBA00022670"/>
    </source>
</evidence>
<dbReference type="PROSITE" id="PS50240">
    <property type="entry name" value="TRYPSIN_DOM"/>
    <property type="match status" value="1"/>
</dbReference>
<evidence type="ECO:0000313" key="6">
    <source>
        <dbReference type="Ensembl" id="ENSECRP00000003854.1"/>
    </source>
</evidence>
<dbReference type="SMART" id="SM00020">
    <property type="entry name" value="Tryp_SPc"/>
    <property type="match status" value="1"/>
</dbReference>
<dbReference type="InterPro" id="IPR001254">
    <property type="entry name" value="Trypsin_dom"/>
</dbReference>
<dbReference type="PANTHER" id="PTHR24252">
    <property type="entry name" value="ACROSIN-RELATED"/>
    <property type="match status" value="1"/>
</dbReference>
<evidence type="ECO:0000313" key="7">
    <source>
        <dbReference type="Proteomes" id="UP000694620"/>
    </source>
</evidence>
<dbReference type="FunFam" id="2.40.10.10:FF:000003">
    <property type="entry name" value="Transmembrane serine protease 3"/>
    <property type="match status" value="1"/>
</dbReference>
<dbReference type="PANTHER" id="PTHR24252:SF7">
    <property type="entry name" value="HYALIN"/>
    <property type="match status" value="1"/>
</dbReference>
<dbReference type="AlphaFoldDB" id="A0A8C4RKJ2"/>
<evidence type="ECO:0000256" key="4">
    <source>
        <dbReference type="ARBA" id="ARBA00023157"/>
    </source>
</evidence>
<dbReference type="GO" id="GO:0006508">
    <property type="term" value="P:proteolysis"/>
    <property type="evidence" value="ECO:0007669"/>
    <property type="project" value="UniProtKB-KW"/>
</dbReference>
<dbReference type="Pfam" id="PF00089">
    <property type="entry name" value="Trypsin"/>
    <property type="match status" value="1"/>
</dbReference>
<feature type="domain" description="Peptidase S1" evidence="5">
    <location>
        <begin position="19"/>
        <end position="251"/>
    </location>
</feature>
<keyword evidence="2" id="KW-0378">Hydrolase</keyword>
<protein>
    <recommendedName>
        <fullName evidence="5">Peptidase S1 domain-containing protein</fullName>
    </recommendedName>
</protein>
<dbReference type="InterPro" id="IPR043504">
    <property type="entry name" value="Peptidase_S1_PA_chymotrypsin"/>
</dbReference>
<reference evidence="6" key="2">
    <citation type="submission" date="2025-08" db="UniProtKB">
        <authorList>
            <consortium name="Ensembl"/>
        </authorList>
    </citation>
    <scope>IDENTIFICATION</scope>
</reference>
<keyword evidence="4" id="KW-1015">Disulfide bond</keyword>
<keyword evidence="3" id="KW-0720">Serine protease</keyword>
<keyword evidence="7" id="KW-1185">Reference proteome</keyword>
<dbReference type="SUPFAM" id="SSF50494">
    <property type="entry name" value="Trypsin-like serine proteases"/>
    <property type="match status" value="1"/>
</dbReference>